<accession>I2PYQ9</accession>
<dbReference type="AlphaFoldDB" id="I2PYQ9"/>
<organism evidence="1">
    <name type="scientific">Desulfovibrio sp. U5L</name>
    <dbReference type="NCBI Taxonomy" id="596152"/>
    <lineage>
        <taxon>Bacteria</taxon>
        <taxon>Pseudomonadati</taxon>
        <taxon>Thermodesulfobacteriota</taxon>
        <taxon>Desulfovibrionia</taxon>
        <taxon>Desulfovibrionales</taxon>
        <taxon>Desulfovibrionaceae</taxon>
        <taxon>Desulfovibrio</taxon>
    </lineage>
</organism>
<name>I2PYQ9_9BACT</name>
<sequence>MKYLVVLIGIIALVTYIFVGGPKRALSGNGPAPDRAQQVAGRIADLEHRRRDMLIRAYGRMGSYTSVASLSRKGAYAAGYREGFGQGYFEGSFLAGRAGPNPLFFPIP</sequence>
<dbReference type="HOGENOM" id="CLU_2166897_0_0_7"/>
<reference evidence="1" key="1">
    <citation type="submission" date="2011-11" db="EMBL/GenBank/DDBJ databases">
        <title>Improved High-Quality Draft sequence of Desulfovibrio sp. U5L.</title>
        <authorList>
            <consortium name="US DOE Joint Genome Institute"/>
            <person name="Lucas S."/>
            <person name="Han J."/>
            <person name="Lapidus A."/>
            <person name="Cheng J.-F."/>
            <person name="Goodwin L."/>
            <person name="Pitluck S."/>
            <person name="Peters L."/>
            <person name="Ovchinnikova G."/>
            <person name="Held B."/>
            <person name="Detter J.C."/>
            <person name="Han C."/>
            <person name="Tapia R."/>
            <person name="Land M."/>
            <person name="Hauser L."/>
            <person name="Kyrpides N."/>
            <person name="Ivanova N."/>
            <person name="Pagani I."/>
            <person name="Gabster J."/>
            <person name="Walker C."/>
            <person name="Stolyar S."/>
            <person name="Stahl D."/>
            <person name="Arkin A."/>
            <person name="Dehal P."/>
            <person name="Hazen T."/>
            <person name="Woyke T."/>
        </authorList>
    </citation>
    <scope>NUCLEOTIDE SEQUENCE [LARGE SCALE GENOMIC DNA]</scope>
    <source>
        <strain evidence="1">U5L</strain>
    </source>
</reference>
<gene>
    <name evidence="1" type="ORF">DesU5LDRAFT_0964</name>
</gene>
<dbReference type="EMBL" id="JH600068">
    <property type="protein sequence ID" value="EIG52665.1"/>
    <property type="molecule type" value="Genomic_DNA"/>
</dbReference>
<dbReference type="eggNOG" id="ENOG5032D94">
    <property type="taxonomic scope" value="Bacteria"/>
</dbReference>
<evidence type="ECO:0000313" key="1">
    <source>
        <dbReference type="EMBL" id="EIG52665.1"/>
    </source>
</evidence>
<dbReference type="OrthoDB" id="5458799at2"/>
<protein>
    <submittedName>
        <fullName evidence="1">Uncharacterized protein</fullName>
    </submittedName>
</protein>
<proteinExistence type="predicted"/>